<gene>
    <name evidence="2" type="ORF">B1H29_15735</name>
</gene>
<keyword evidence="1" id="KW-0812">Transmembrane</keyword>
<organism evidence="2 3">
    <name type="scientific">Streptomyces pactum</name>
    <dbReference type="NCBI Taxonomy" id="68249"/>
    <lineage>
        <taxon>Bacteria</taxon>
        <taxon>Bacillati</taxon>
        <taxon>Actinomycetota</taxon>
        <taxon>Actinomycetes</taxon>
        <taxon>Kitasatosporales</taxon>
        <taxon>Streptomycetaceae</taxon>
        <taxon>Streptomyces</taxon>
    </lineage>
</organism>
<dbReference type="AlphaFoldDB" id="A0A1S6J908"/>
<evidence type="ECO:0000313" key="3">
    <source>
        <dbReference type="Proteomes" id="UP000189443"/>
    </source>
</evidence>
<feature type="transmembrane region" description="Helical" evidence="1">
    <location>
        <begin position="140"/>
        <end position="160"/>
    </location>
</feature>
<evidence type="ECO:0000256" key="1">
    <source>
        <dbReference type="SAM" id="Phobius"/>
    </source>
</evidence>
<dbReference type="KEGG" id="spac:B1H29_15735"/>
<keyword evidence="1" id="KW-0472">Membrane</keyword>
<reference evidence="2 3" key="1">
    <citation type="submission" date="2017-02" db="EMBL/GenBank/DDBJ databases">
        <title>Streptomyces pactum ACT12 Genome sequencing and assembly.</title>
        <authorList>
            <person name="Xue Q."/>
            <person name="Yan X."/>
            <person name="Jia L."/>
            <person name="Yan H."/>
        </authorList>
    </citation>
    <scope>NUCLEOTIDE SEQUENCE [LARGE SCALE GENOMIC DNA]</scope>
    <source>
        <strain evidence="2 3">ACT12</strain>
    </source>
</reference>
<feature type="transmembrane region" description="Helical" evidence="1">
    <location>
        <begin position="60"/>
        <end position="81"/>
    </location>
</feature>
<dbReference type="Proteomes" id="UP000189443">
    <property type="component" value="Chromosome"/>
</dbReference>
<sequence length="195" mass="20824">MTEGERGPTGVKARGDGLRVRDGVGLLSIVVLVGAVLVFTIGGTRWFARASAPVFYDLPGGSWAAGGALGLVSVLGWAGAVSDWLHRPSAVRTGRLPRVARTIARGVCWVAAIGPVPFLFSGLQGKNCHSYESGCAYIPGAGPALLSYVGCVALLGWLCYRWRGAVAEEHRARERERLRKLREKGKGKSRAARQR</sequence>
<feature type="transmembrane region" description="Helical" evidence="1">
    <location>
        <begin position="24"/>
        <end position="48"/>
    </location>
</feature>
<protein>
    <submittedName>
        <fullName evidence="2">Uncharacterized protein</fullName>
    </submittedName>
</protein>
<name>A0A1S6J908_9ACTN</name>
<dbReference type="EMBL" id="CP019724">
    <property type="protein sequence ID" value="AQS68191.1"/>
    <property type="molecule type" value="Genomic_DNA"/>
</dbReference>
<dbReference type="OrthoDB" id="4296407at2"/>
<keyword evidence="3" id="KW-1185">Reference proteome</keyword>
<feature type="transmembrane region" description="Helical" evidence="1">
    <location>
        <begin position="102"/>
        <end position="120"/>
    </location>
</feature>
<proteinExistence type="predicted"/>
<accession>A0A1S6J908</accession>
<keyword evidence="1" id="KW-1133">Transmembrane helix</keyword>
<evidence type="ECO:0000313" key="2">
    <source>
        <dbReference type="EMBL" id="AQS68191.1"/>
    </source>
</evidence>